<accession>A0A2P2LYR6</accession>
<reference evidence="1" key="1">
    <citation type="submission" date="2018-02" db="EMBL/GenBank/DDBJ databases">
        <title>Rhizophora mucronata_Transcriptome.</title>
        <authorList>
            <person name="Meera S.P."/>
            <person name="Sreeshan A."/>
            <person name="Augustine A."/>
        </authorList>
    </citation>
    <scope>NUCLEOTIDE SEQUENCE</scope>
    <source>
        <tissue evidence="1">Leaf</tissue>
    </source>
</reference>
<name>A0A2P2LYR6_RHIMU</name>
<protein>
    <submittedName>
        <fullName evidence="1">Uncharacterized protein MANES_15G085900</fullName>
    </submittedName>
</protein>
<dbReference type="EMBL" id="GGEC01042623">
    <property type="protein sequence ID" value="MBX23107.1"/>
    <property type="molecule type" value="Transcribed_RNA"/>
</dbReference>
<dbReference type="AlphaFoldDB" id="A0A2P2LYR6"/>
<organism evidence="1">
    <name type="scientific">Rhizophora mucronata</name>
    <name type="common">Asiatic mangrove</name>
    <dbReference type="NCBI Taxonomy" id="61149"/>
    <lineage>
        <taxon>Eukaryota</taxon>
        <taxon>Viridiplantae</taxon>
        <taxon>Streptophyta</taxon>
        <taxon>Embryophyta</taxon>
        <taxon>Tracheophyta</taxon>
        <taxon>Spermatophyta</taxon>
        <taxon>Magnoliopsida</taxon>
        <taxon>eudicotyledons</taxon>
        <taxon>Gunneridae</taxon>
        <taxon>Pentapetalae</taxon>
        <taxon>rosids</taxon>
        <taxon>fabids</taxon>
        <taxon>Malpighiales</taxon>
        <taxon>Rhizophoraceae</taxon>
        <taxon>Rhizophora</taxon>
    </lineage>
</organism>
<proteinExistence type="predicted"/>
<evidence type="ECO:0000313" key="1">
    <source>
        <dbReference type="EMBL" id="MBX23107.1"/>
    </source>
</evidence>
<sequence length="56" mass="6673">MVNHHLRCGWKGQSWRNFSKGHPWISTVREEGSPSFGRDWSLGQLRIINCRRHVRD</sequence>